<organism evidence="1 2">
    <name type="scientific">Candidatus Taylorbacteria bacterium RIFCSPHIGHO2_01_FULL_46_22b</name>
    <dbReference type="NCBI Taxonomy" id="1802301"/>
    <lineage>
        <taxon>Bacteria</taxon>
        <taxon>Candidatus Tayloriibacteriota</taxon>
    </lineage>
</organism>
<dbReference type="AlphaFoldDB" id="A0A1G2M4E4"/>
<evidence type="ECO:0008006" key="3">
    <source>
        <dbReference type="Google" id="ProtNLM"/>
    </source>
</evidence>
<dbReference type="EMBL" id="MHRF01000003">
    <property type="protein sequence ID" value="OHA18673.1"/>
    <property type="molecule type" value="Genomic_DNA"/>
</dbReference>
<dbReference type="InterPro" id="IPR027417">
    <property type="entry name" value="P-loop_NTPase"/>
</dbReference>
<dbReference type="CDD" id="cd00882">
    <property type="entry name" value="Ras_like_GTPase"/>
    <property type="match status" value="1"/>
</dbReference>
<comment type="caution">
    <text evidence="1">The sequence shown here is derived from an EMBL/GenBank/DDBJ whole genome shotgun (WGS) entry which is preliminary data.</text>
</comment>
<dbReference type="SUPFAM" id="SSF52540">
    <property type="entry name" value="P-loop containing nucleoside triphosphate hydrolases"/>
    <property type="match status" value="1"/>
</dbReference>
<sequence length="209" mass="23851">MAIINRTERTLAIKVVYYGPEGSGKETNLTQLHQLLAPEMGKKGPLVSLPTGKSRTLSFNFTPAEEFHPEWKTTFNIWTLTGRVLYDHTRQLVLRGVDAIVFVAESQESRWMENQDTWQNLKENLKVLQKELPRIPVVLQCNKCELTLPSKIPALERLLDPDGFLHQRGSGWVSLQAIANRGSGVIETFDQVKRLIIEKYVRKPEEVTV</sequence>
<dbReference type="Proteomes" id="UP000178873">
    <property type="component" value="Unassembled WGS sequence"/>
</dbReference>
<name>A0A1G2M4E4_9BACT</name>
<protein>
    <recommendedName>
        <fullName evidence="3">Gliding-motility protein MglA</fullName>
    </recommendedName>
</protein>
<evidence type="ECO:0000313" key="1">
    <source>
        <dbReference type="EMBL" id="OHA18673.1"/>
    </source>
</evidence>
<dbReference type="Gene3D" id="3.40.50.300">
    <property type="entry name" value="P-loop containing nucleotide triphosphate hydrolases"/>
    <property type="match status" value="1"/>
</dbReference>
<proteinExistence type="predicted"/>
<accession>A0A1G2M4E4</accession>
<evidence type="ECO:0000313" key="2">
    <source>
        <dbReference type="Proteomes" id="UP000178873"/>
    </source>
</evidence>
<gene>
    <name evidence="1" type="ORF">A2664_00395</name>
</gene>
<dbReference type="STRING" id="1802301.A2664_00395"/>
<reference evidence="1 2" key="1">
    <citation type="journal article" date="2016" name="Nat. Commun.">
        <title>Thousands of microbial genomes shed light on interconnected biogeochemical processes in an aquifer system.</title>
        <authorList>
            <person name="Anantharaman K."/>
            <person name="Brown C.T."/>
            <person name="Hug L.A."/>
            <person name="Sharon I."/>
            <person name="Castelle C.J."/>
            <person name="Probst A.J."/>
            <person name="Thomas B.C."/>
            <person name="Singh A."/>
            <person name="Wilkins M.J."/>
            <person name="Karaoz U."/>
            <person name="Brodie E.L."/>
            <person name="Williams K.H."/>
            <person name="Hubbard S.S."/>
            <person name="Banfield J.F."/>
        </authorList>
    </citation>
    <scope>NUCLEOTIDE SEQUENCE [LARGE SCALE GENOMIC DNA]</scope>
</reference>